<comment type="caution">
    <text evidence="6">The sequence shown here is derived from an EMBL/GenBank/DDBJ whole genome shotgun (WGS) entry which is preliminary data.</text>
</comment>
<keyword evidence="3" id="KW-0479">Metal-binding</keyword>
<dbReference type="Gene3D" id="3.40.50.1980">
    <property type="entry name" value="Nitrogenase molybdenum iron protein domain"/>
    <property type="match status" value="2"/>
</dbReference>
<dbReference type="GO" id="GO:0046872">
    <property type="term" value="F:metal ion binding"/>
    <property type="evidence" value="ECO:0007669"/>
    <property type="project" value="UniProtKB-KW"/>
</dbReference>
<feature type="transmembrane region" description="Helical" evidence="5">
    <location>
        <begin position="12"/>
        <end position="32"/>
    </location>
</feature>
<accession>A0A9W4TMX4</accession>
<proteinExistence type="predicted"/>
<evidence type="ECO:0000313" key="8">
    <source>
        <dbReference type="Proteomes" id="UP001154255"/>
    </source>
</evidence>
<sequence>MVLGIYNTKMKVTYFLFSRFILFSSFVTILLYSNYQVAYAINDTKIIHVIAAENMYGDIAQQLGGKYVQVDSILKNPDQDPHLFELTPSIGKNIAEAEVIIVNGLGYDSWMNRLLTKYHFNHQDILSVQSLLGRKDGDNPHLWYDFEAIEILSQRLQQVYAQLDPQEKLFFQKQFTLLDTDLKKIQQRIQILRQQYPHTKVAATEPVFGLMAQKLGFEMLEEPYQWVVMNGGEPTPKQIAQFVQDLKTHQIQILFYNEQVSTPATQQLKKIALESGVAVVGVSETMPAHLSYQQWMNQVLDRVETALKSQHQ</sequence>
<keyword evidence="5" id="KW-1133">Transmembrane helix</keyword>
<comment type="subcellular location">
    <subcellularLocation>
        <location evidence="1">Cell envelope</location>
    </subcellularLocation>
</comment>
<keyword evidence="5" id="KW-0472">Membrane</keyword>
<keyword evidence="4" id="KW-0732">Signal</keyword>
<evidence type="ECO:0000313" key="9">
    <source>
        <dbReference type="Proteomes" id="UP001154259"/>
    </source>
</evidence>
<gene>
    <name evidence="7" type="ORF">R53529_LOCUS1355</name>
    <name evidence="6" type="ORF">R53530_LOCUS1079</name>
</gene>
<evidence type="ECO:0000313" key="6">
    <source>
        <dbReference type="EMBL" id="CAI3938375.1"/>
    </source>
</evidence>
<dbReference type="Proteomes" id="UP001154259">
    <property type="component" value="Unassembled WGS sequence"/>
</dbReference>
<evidence type="ECO:0000256" key="5">
    <source>
        <dbReference type="SAM" id="Phobius"/>
    </source>
</evidence>
<evidence type="ECO:0000256" key="1">
    <source>
        <dbReference type="ARBA" id="ARBA00004196"/>
    </source>
</evidence>
<dbReference type="InterPro" id="IPR050492">
    <property type="entry name" value="Bact_metal-bind_prot9"/>
</dbReference>
<dbReference type="EMBL" id="CAMXCS010000002">
    <property type="protein sequence ID" value="CAI3945092.1"/>
    <property type="molecule type" value="Genomic_DNA"/>
</dbReference>
<name>A0A9W4TMX4_9PROT</name>
<dbReference type="PANTHER" id="PTHR42953:SF1">
    <property type="entry name" value="METAL-BINDING PROTEIN HI_0362-RELATED"/>
    <property type="match status" value="1"/>
</dbReference>
<keyword evidence="5" id="KW-0812">Transmembrane</keyword>
<evidence type="ECO:0000256" key="4">
    <source>
        <dbReference type="ARBA" id="ARBA00022729"/>
    </source>
</evidence>
<reference evidence="6" key="1">
    <citation type="submission" date="2022-10" db="EMBL/GenBank/DDBJ databases">
        <authorList>
            <person name="Botero Cardona J."/>
        </authorList>
    </citation>
    <scope>NUCLEOTIDE SEQUENCE</scope>
    <source>
        <strain evidence="6">LMG 31819</strain>
        <strain evidence="7">R-53529</strain>
    </source>
</reference>
<dbReference type="GO" id="GO:0030001">
    <property type="term" value="P:metal ion transport"/>
    <property type="evidence" value="ECO:0007669"/>
    <property type="project" value="InterPro"/>
</dbReference>
<evidence type="ECO:0000256" key="2">
    <source>
        <dbReference type="ARBA" id="ARBA00022448"/>
    </source>
</evidence>
<evidence type="ECO:0000313" key="7">
    <source>
        <dbReference type="EMBL" id="CAI3945092.1"/>
    </source>
</evidence>
<dbReference type="Pfam" id="PF01297">
    <property type="entry name" value="ZnuA"/>
    <property type="match status" value="1"/>
</dbReference>
<dbReference type="EMBL" id="CAMXCM010000002">
    <property type="protein sequence ID" value="CAI3938375.1"/>
    <property type="molecule type" value="Genomic_DNA"/>
</dbReference>
<dbReference type="PANTHER" id="PTHR42953">
    <property type="entry name" value="HIGH-AFFINITY ZINC UPTAKE SYSTEM PROTEIN ZNUA-RELATED"/>
    <property type="match status" value="1"/>
</dbReference>
<dbReference type="InterPro" id="IPR006127">
    <property type="entry name" value="ZnuA-like"/>
</dbReference>
<keyword evidence="2" id="KW-0813">Transport</keyword>
<protein>
    <submittedName>
        <fullName evidence="6 7">Zn-binding component ZnuA (ZnuA)</fullName>
    </submittedName>
</protein>
<organism evidence="6 8">
    <name type="scientific">Commensalibacter communis</name>
    <dbReference type="NCBI Taxonomy" id="2972786"/>
    <lineage>
        <taxon>Bacteria</taxon>
        <taxon>Pseudomonadati</taxon>
        <taxon>Pseudomonadota</taxon>
        <taxon>Alphaproteobacteria</taxon>
        <taxon>Acetobacterales</taxon>
        <taxon>Acetobacteraceae</taxon>
    </lineage>
</organism>
<keyword evidence="9" id="KW-1185">Reference proteome</keyword>
<dbReference type="GO" id="GO:0030313">
    <property type="term" value="C:cell envelope"/>
    <property type="evidence" value="ECO:0007669"/>
    <property type="project" value="UniProtKB-SubCell"/>
</dbReference>
<evidence type="ECO:0000256" key="3">
    <source>
        <dbReference type="ARBA" id="ARBA00022723"/>
    </source>
</evidence>
<dbReference type="SUPFAM" id="SSF53807">
    <property type="entry name" value="Helical backbone' metal receptor"/>
    <property type="match status" value="1"/>
</dbReference>
<dbReference type="Proteomes" id="UP001154255">
    <property type="component" value="Unassembled WGS sequence"/>
</dbReference>
<dbReference type="AlphaFoldDB" id="A0A9W4TMX4"/>